<name>A0ABU5IR71_9BURK</name>
<evidence type="ECO:0000313" key="2">
    <source>
        <dbReference type="EMBL" id="MDZ5461379.1"/>
    </source>
</evidence>
<sequence length="280" mass="30283">MVLNAKKIAAVAVGQPELTPGKAVDLLRKHSSLGLEIMSSRPINADKYSVWVLLAGNYLGKAFGPDSPNIASVMNIGRYGGFAMGTGEAWSDNHRAESLKTQIAKINVLIELLETECELKKNDVVESEPNVKGRQIFLIHGRDHPALRETTGFLGKLQQEVVVLPEKPGQGKTIVDKFEECANVGFAVVLLTADDKGGVKSSAREGSNSRAHKNVIFGLGYFVGKLGKNRVCALFEPGVEIPSDCADVLYIEMDKKGAWHLQLAKELKAAGLPVDMNDAF</sequence>
<evidence type="ECO:0000259" key="1">
    <source>
        <dbReference type="Pfam" id="PF10137"/>
    </source>
</evidence>
<reference evidence="2 3" key="1">
    <citation type="submission" date="2023-11" db="EMBL/GenBank/DDBJ databases">
        <title>Draft genome of Azohydromonas lata strain H1 (DSM1123), a polyhydroxyalkanoate producer.</title>
        <authorList>
            <person name="Traversa D."/>
            <person name="D'Addabbo P."/>
            <person name="Pazzani C."/>
            <person name="Manzari C."/>
            <person name="Chiara M."/>
            <person name="Scrascia M."/>
        </authorList>
    </citation>
    <scope>NUCLEOTIDE SEQUENCE [LARGE SCALE GENOMIC DNA]</scope>
    <source>
        <strain evidence="2 3">H1</strain>
    </source>
</reference>
<dbReference type="RefSeq" id="WP_322468558.1">
    <property type="nucleotide sequence ID" value="NZ_JAXOJX010000111.1"/>
</dbReference>
<keyword evidence="3" id="KW-1185">Reference proteome</keyword>
<organism evidence="2 3">
    <name type="scientific">Azohydromonas lata</name>
    <dbReference type="NCBI Taxonomy" id="45677"/>
    <lineage>
        <taxon>Bacteria</taxon>
        <taxon>Pseudomonadati</taxon>
        <taxon>Pseudomonadota</taxon>
        <taxon>Betaproteobacteria</taxon>
        <taxon>Burkholderiales</taxon>
        <taxon>Sphaerotilaceae</taxon>
        <taxon>Azohydromonas</taxon>
    </lineage>
</organism>
<accession>A0ABU5IR71</accession>
<comment type="caution">
    <text evidence="2">The sequence shown here is derived from an EMBL/GenBank/DDBJ whole genome shotgun (WGS) entry which is preliminary data.</text>
</comment>
<dbReference type="InterPro" id="IPR019302">
    <property type="entry name" value="CAP12/PCTIR_TIR_dom"/>
</dbReference>
<dbReference type="EMBL" id="JAXOJX010000111">
    <property type="protein sequence ID" value="MDZ5461379.1"/>
    <property type="molecule type" value="Genomic_DNA"/>
</dbReference>
<evidence type="ECO:0000313" key="3">
    <source>
        <dbReference type="Proteomes" id="UP001293718"/>
    </source>
</evidence>
<proteinExistence type="predicted"/>
<gene>
    <name evidence="2" type="ORF">SM757_32870</name>
</gene>
<dbReference type="Proteomes" id="UP001293718">
    <property type="component" value="Unassembled WGS sequence"/>
</dbReference>
<dbReference type="Pfam" id="PF10137">
    <property type="entry name" value="CAP12-PCTIR_TIR"/>
    <property type="match status" value="1"/>
</dbReference>
<feature type="domain" description="CD-NTase-associated protein 12/Pycsar effector protein TIR" evidence="1">
    <location>
        <begin position="135"/>
        <end position="255"/>
    </location>
</feature>
<protein>
    <submittedName>
        <fullName evidence="2">Nucleotide-binding protein</fullName>
    </submittedName>
</protein>